<proteinExistence type="predicted"/>
<dbReference type="AlphaFoldDB" id="A0A4Y2KZZ0"/>
<dbReference type="Proteomes" id="UP000499080">
    <property type="component" value="Unassembled WGS sequence"/>
</dbReference>
<sequence>MYGTSDCCRQTKAARSRGGGRYRHVCPLFDEGGLASLRNSLLRPMLYPRVTVSRYQRVSASGEKSEDGASKSKGCILVPPVGLGSVVNAGTFKLGYQNRPSNRKEKNFVGGKNWKTQVEFQAEEPSVGQILLAD</sequence>
<organism evidence="1 2">
    <name type="scientific">Araneus ventricosus</name>
    <name type="common">Orbweaver spider</name>
    <name type="synonym">Epeira ventricosa</name>
    <dbReference type="NCBI Taxonomy" id="182803"/>
    <lineage>
        <taxon>Eukaryota</taxon>
        <taxon>Metazoa</taxon>
        <taxon>Ecdysozoa</taxon>
        <taxon>Arthropoda</taxon>
        <taxon>Chelicerata</taxon>
        <taxon>Arachnida</taxon>
        <taxon>Araneae</taxon>
        <taxon>Araneomorphae</taxon>
        <taxon>Entelegynae</taxon>
        <taxon>Araneoidea</taxon>
        <taxon>Araneidae</taxon>
        <taxon>Araneus</taxon>
    </lineage>
</organism>
<protein>
    <submittedName>
        <fullName evidence="1">Uncharacterized protein</fullName>
    </submittedName>
</protein>
<evidence type="ECO:0000313" key="1">
    <source>
        <dbReference type="EMBL" id="GBN07113.1"/>
    </source>
</evidence>
<reference evidence="1 2" key="1">
    <citation type="journal article" date="2019" name="Sci. Rep.">
        <title>Orb-weaving spider Araneus ventricosus genome elucidates the spidroin gene catalogue.</title>
        <authorList>
            <person name="Kono N."/>
            <person name="Nakamura H."/>
            <person name="Ohtoshi R."/>
            <person name="Moran D.A.P."/>
            <person name="Shinohara A."/>
            <person name="Yoshida Y."/>
            <person name="Fujiwara M."/>
            <person name="Mori M."/>
            <person name="Tomita M."/>
            <person name="Arakawa K."/>
        </authorList>
    </citation>
    <scope>NUCLEOTIDE SEQUENCE [LARGE SCALE GENOMIC DNA]</scope>
</reference>
<evidence type="ECO:0000313" key="2">
    <source>
        <dbReference type="Proteomes" id="UP000499080"/>
    </source>
</evidence>
<accession>A0A4Y2KZZ0</accession>
<gene>
    <name evidence="1" type="ORF">AVEN_233451_1</name>
</gene>
<keyword evidence="2" id="KW-1185">Reference proteome</keyword>
<name>A0A4Y2KZZ0_ARAVE</name>
<dbReference type="EMBL" id="BGPR01005133">
    <property type="protein sequence ID" value="GBN07113.1"/>
    <property type="molecule type" value="Genomic_DNA"/>
</dbReference>
<comment type="caution">
    <text evidence="1">The sequence shown here is derived from an EMBL/GenBank/DDBJ whole genome shotgun (WGS) entry which is preliminary data.</text>
</comment>